<reference evidence="1 2" key="1">
    <citation type="journal article" date="2019" name="Sci. Rep.">
        <title>Orb-weaving spider Araneus ventricosus genome elucidates the spidroin gene catalogue.</title>
        <authorList>
            <person name="Kono N."/>
            <person name="Nakamura H."/>
            <person name="Ohtoshi R."/>
            <person name="Moran D.A.P."/>
            <person name="Shinohara A."/>
            <person name="Yoshida Y."/>
            <person name="Fujiwara M."/>
            <person name="Mori M."/>
            <person name="Tomita M."/>
            <person name="Arakawa K."/>
        </authorList>
    </citation>
    <scope>NUCLEOTIDE SEQUENCE [LARGE SCALE GENOMIC DNA]</scope>
</reference>
<dbReference type="AlphaFoldDB" id="A0A4Y2T0P9"/>
<gene>
    <name evidence="1" type="ORF">AVEN_238945_1</name>
</gene>
<evidence type="ECO:0000313" key="1">
    <source>
        <dbReference type="EMBL" id="GBN94097.1"/>
    </source>
</evidence>
<dbReference type="EMBL" id="BGPR01025308">
    <property type="protein sequence ID" value="GBN94097.1"/>
    <property type="molecule type" value="Genomic_DNA"/>
</dbReference>
<organism evidence="1 2">
    <name type="scientific">Araneus ventricosus</name>
    <name type="common">Orbweaver spider</name>
    <name type="synonym">Epeira ventricosa</name>
    <dbReference type="NCBI Taxonomy" id="182803"/>
    <lineage>
        <taxon>Eukaryota</taxon>
        <taxon>Metazoa</taxon>
        <taxon>Ecdysozoa</taxon>
        <taxon>Arthropoda</taxon>
        <taxon>Chelicerata</taxon>
        <taxon>Arachnida</taxon>
        <taxon>Araneae</taxon>
        <taxon>Araneomorphae</taxon>
        <taxon>Entelegynae</taxon>
        <taxon>Araneoidea</taxon>
        <taxon>Araneidae</taxon>
        <taxon>Araneus</taxon>
    </lineage>
</organism>
<name>A0A4Y2T0P9_ARAVE</name>
<proteinExistence type="predicted"/>
<evidence type="ECO:0000313" key="2">
    <source>
        <dbReference type="Proteomes" id="UP000499080"/>
    </source>
</evidence>
<sequence>MALHRKRDTAIIFGKLRATSKSDTEQLSEIQRPPEFSEIQRLLESSEIQNTDEGTFGIASNSWRQIRVLLEFSTKRISLSP</sequence>
<keyword evidence="2" id="KW-1185">Reference proteome</keyword>
<accession>A0A4Y2T0P9</accession>
<dbReference type="Proteomes" id="UP000499080">
    <property type="component" value="Unassembled WGS sequence"/>
</dbReference>
<comment type="caution">
    <text evidence="1">The sequence shown here is derived from an EMBL/GenBank/DDBJ whole genome shotgun (WGS) entry which is preliminary data.</text>
</comment>
<protein>
    <submittedName>
        <fullName evidence="1">Uncharacterized protein</fullName>
    </submittedName>
</protein>